<keyword evidence="1" id="KW-0472">Membrane</keyword>
<dbReference type="AlphaFoldDB" id="A0A6M1RWI5"/>
<feature type="transmembrane region" description="Helical" evidence="1">
    <location>
        <begin position="116"/>
        <end position="136"/>
    </location>
</feature>
<feature type="transmembrane region" description="Helical" evidence="1">
    <location>
        <begin position="314"/>
        <end position="335"/>
    </location>
</feature>
<feature type="transmembrane region" description="Helical" evidence="1">
    <location>
        <begin position="171"/>
        <end position="194"/>
    </location>
</feature>
<protein>
    <submittedName>
        <fullName evidence="2">Low temperature requirement protein A</fullName>
    </submittedName>
</protein>
<feature type="transmembrane region" description="Helical" evidence="1">
    <location>
        <begin position="279"/>
        <end position="302"/>
    </location>
</feature>
<comment type="caution">
    <text evidence="2">The sequence shown here is derived from an EMBL/GenBank/DDBJ whole genome shotgun (WGS) entry which is preliminary data.</text>
</comment>
<keyword evidence="3" id="KW-1185">Reference proteome</keyword>
<dbReference type="InterPro" id="IPR010640">
    <property type="entry name" value="Low_temperature_requirement_A"/>
</dbReference>
<dbReference type="EMBL" id="JAAKZH010000007">
    <property type="protein sequence ID" value="NGO65882.1"/>
    <property type="molecule type" value="Genomic_DNA"/>
</dbReference>
<feature type="transmembrane region" description="Helical" evidence="1">
    <location>
        <begin position="148"/>
        <end position="165"/>
    </location>
</feature>
<feature type="transmembrane region" description="Helical" evidence="1">
    <location>
        <begin position="56"/>
        <end position="78"/>
    </location>
</feature>
<dbReference type="PANTHER" id="PTHR36840:SF1">
    <property type="entry name" value="BLL5714 PROTEIN"/>
    <property type="match status" value="1"/>
</dbReference>
<sequence>MSQSLFARLFPADALRKLDAGAQPRVTNMELFFDLVYVFSIIQLSHFLLAHQSWEGVVEAATLFAAVWWAWNYTAWATNWLNPDHRNGRLLMVCLMGCALMMAAAVPEAYSERPGLFVGAYVAMAVIRAAYMALVFRGERMGRNYAQLCAWSVLSGLFWIAGVFLPEHRIWLWIVAVAVDYGAPYAGFWLPGAGATPMSSWPLKGLHLLERNQQVFIIALGESVLLLGAMLVEKPLDAPMLGAALVGFLVIVAIWWIYFVQLSETGEHRFSHAADHTDLARAGLAYAHGIMVCGAIVVAVAIEQMASHPVEATHASTALIAFSGPALFLAGSALFHRTMAEKVPLSYLVAVCTIGAWSALSFVIHLPTLMLGTGVLVGMLFLALSSREGEGAHR</sequence>
<feature type="transmembrane region" description="Helical" evidence="1">
    <location>
        <begin position="90"/>
        <end position="110"/>
    </location>
</feature>
<accession>A0A6M1RWI5</accession>
<feature type="transmembrane region" description="Helical" evidence="1">
    <location>
        <begin position="215"/>
        <end position="232"/>
    </location>
</feature>
<keyword evidence="1" id="KW-0812">Transmembrane</keyword>
<dbReference type="RefSeq" id="WP_163897890.1">
    <property type="nucleotide sequence ID" value="NZ_CP048425.1"/>
</dbReference>
<feature type="transmembrane region" description="Helical" evidence="1">
    <location>
        <begin position="347"/>
        <end position="364"/>
    </location>
</feature>
<evidence type="ECO:0000313" key="3">
    <source>
        <dbReference type="Proteomes" id="UP000477849"/>
    </source>
</evidence>
<dbReference type="Pfam" id="PF06772">
    <property type="entry name" value="LtrA"/>
    <property type="match status" value="1"/>
</dbReference>
<feature type="transmembrane region" description="Helical" evidence="1">
    <location>
        <begin position="370"/>
        <end position="386"/>
    </location>
</feature>
<evidence type="ECO:0000256" key="1">
    <source>
        <dbReference type="SAM" id="Phobius"/>
    </source>
</evidence>
<dbReference type="Proteomes" id="UP000477849">
    <property type="component" value="Unassembled WGS sequence"/>
</dbReference>
<keyword evidence="1" id="KW-1133">Transmembrane helix</keyword>
<feature type="transmembrane region" description="Helical" evidence="1">
    <location>
        <begin position="31"/>
        <end position="50"/>
    </location>
</feature>
<evidence type="ECO:0000313" key="2">
    <source>
        <dbReference type="EMBL" id="NGO65882.1"/>
    </source>
</evidence>
<organism evidence="2 3">
    <name type="scientific">Rhizobium daejeonense</name>
    <dbReference type="NCBI Taxonomy" id="240521"/>
    <lineage>
        <taxon>Bacteria</taxon>
        <taxon>Pseudomonadati</taxon>
        <taxon>Pseudomonadota</taxon>
        <taxon>Alphaproteobacteria</taxon>
        <taxon>Hyphomicrobiales</taxon>
        <taxon>Rhizobiaceae</taxon>
        <taxon>Rhizobium/Agrobacterium group</taxon>
        <taxon>Rhizobium</taxon>
    </lineage>
</organism>
<name>A0A6M1RWI5_9HYPH</name>
<gene>
    <name evidence="2" type="ORF">G6N76_19590</name>
</gene>
<dbReference type="PANTHER" id="PTHR36840">
    <property type="entry name" value="BLL5714 PROTEIN"/>
    <property type="match status" value="1"/>
</dbReference>
<feature type="transmembrane region" description="Helical" evidence="1">
    <location>
        <begin position="238"/>
        <end position="258"/>
    </location>
</feature>
<reference evidence="2 3" key="1">
    <citation type="submission" date="2020-02" db="EMBL/GenBank/DDBJ databases">
        <title>Genome sequence of the type strain CCBAU10050 of Rhizobium daejeonense.</title>
        <authorList>
            <person name="Gao J."/>
            <person name="Sun J."/>
        </authorList>
    </citation>
    <scope>NUCLEOTIDE SEQUENCE [LARGE SCALE GENOMIC DNA]</scope>
    <source>
        <strain evidence="2 3">CCBAU10050</strain>
    </source>
</reference>
<proteinExistence type="predicted"/>